<feature type="repeat" description="PPR" evidence="3">
    <location>
        <begin position="947"/>
        <end position="981"/>
    </location>
</feature>
<proteinExistence type="inferred from homology"/>
<feature type="repeat" description="PPR" evidence="3">
    <location>
        <begin position="877"/>
        <end position="911"/>
    </location>
</feature>
<feature type="repeat" description="PPR" evidence="3">
    <location>
        <begin position="508"/>
        <end position="542"/>
    </location>
</feature>
<feature type="repeat" description="PPR" evidence="3">
    <location>
        <begin position="473"/>
        <end position="507"/>
    </location>
</feature>
<dbReference type="PANTHER" id="PTHR47447">
    <property type="entry name" value="OS03G0856100 PROTEIN"/>
    <property type="match status" value="1"/>
</dbReference>
<dbReference type="Proteomes" id="UP001141806">
    <property type="component" value="Unassembled WGS sequence"/>
</dbReference>
<feature type="repeat" description="PPR" evidence="3">
    <location>
        <begin position="229"/>
        <end position="263"/>
    </location>
</feature>
<evidence type="ECO:0000256" key="1">
    <source>
        <dbReference type="ARBA" id="ARBA00007626"/>
    </source>
</evidence>
<feature type="repeat" description="PPR" evidence="3">
    <location>
        <begin position="403"/>
        <end position="437"/>
    </location>
</feature>
<feature type="repeat" description="PPR" evidence="3">
    <location>
        <begin position="438"/>
        <end position="472"/>
    </location>
</feature>
<reference evidence="5" key="1">
    <citation type="journal article" date="2023" name="Plant J.">
        <title>The genome of the king protea, Protea cynaroides.</title>
        <authorList>
            <person name="Chang J."/>
            <person name="Duong T.A."/>
            <person name="Schoeman C."/>
            <person name="Ma X."/>
            <person name="Roodt D."/>
            <person name="Barker N."/>
            <person name="Li Z."/>
            <person name="Van de Peer Y."/>
            <person name="Mizrachi E."/>
        </authorList>
    </citation>
    <scope>NUCLEOTIDE SEQUENCE</scope>
    <source>
        <tissue evidence="5">Young leaves</tissue>
    </source>
</reference>
<dbReference type="OrthoDB" id="185373at2759"/>
<evidence type="ECO:0000313" key="5">
    <source>
        <dbReference type="EMBL" id="KAJ4972179.1"/>
    </source>
</evidence>
<dbReference type="InterPro" id="IPR018289">
    <property type="entry name" value="MULE_transposase_dom"/>
</dbReference>
<dbReference type="PANTHER" id="PTHR47447:SF28">
    <property type="entry name" value="PENTACOTRIPEPTIDE-REPEAT REGION OF PRORP DOMAIN-CONTAINING PROTEIN"/>
    <property type="match status" value="1"/>
</dbReference>
<feature type="repeat" description="PPR" evidence="3">
    <location>
        <begin position="771"/>
        <end position="807"/>
    </location>
</feature>
<evidence type="ECO:0000313" key="6">
    <source>
        <dbReference type="Proteomes" id="UP001141806"/>
    </source>
</evidence>
<feature type="repeat" description="PPR" evidence="3">
    <location>
        <begin position="334"/>
        <end position="368"/>
    </location>
</feature>
<feature type="repeat" description="PPR" evidence="3">
    <location>
        <begin position="912"/>
        <end position="946"/>
    </location>
</feature>
<keyword evidence="6" id="KW-1185">Reference proteome</keyword>
<evidence type="ECO:0000259" key="4">
    <source>
        <dbReference type="Pfam" id="PF10551"/>
    </source>
</evidence>
<feature type="repeat" description="PPR" evidence="3">
    <location>
        <begin position="264"/>
        <end position="298"/>
    </location>
</feature>
<organism evidence="5 6">
    <name type="scientific">Protea cynaroides</name>
    <dbReference type="NCBI Taxonomy" id="273540"/>
    <lineage>
        <taxon>Eukaryota</taxon>
        <taxon>Viridiplantae</taxon>
        <taxon>Streptophyta</taxon>
        <taxon>Embryophyta</taxon>
        <taxon>Tracheophyta</taxon>
        <taxon>Spermatophyta</taxon>
        <taxon>Magnoliopsida</taxon>
        <taxon>Proteales</taxon>
        <taxon>Proteaceae</taxon>
        <taxon>Protea</taxon>
    </lineage>
</organism>
<dbReference type="InterPro" id="IPR011990">
    <property type="entry name" value="TPR-like_helical_dom_sf"/>
</dbReference>
<dbReference type="NCBIfam" id="TIGR00756">
    <property type="entry name" value="PPR"/>
    <property type="match status" value="12"/>
</dbReference>
<name>A0A9Q0QUH0_9MAGN</name>
<evidence type="ECO:0000256" key="3">
    <source>
        <dbReference type="PROSITE-ProRule" id="PRU00708"/>
    </source>
</evidence>
<dbReference type="Gene3D" id="1.25.40.10">
    <property type="entry name" value="Tetratricopeptide repeat domain"/>
    <property type="match status" value="7"/>
</dbReference>
<evidence type="ECO:0000256" key="2">
    <source>
        <dbReference type="ARBA" id="ARBA00022737"/>
    </source>
</evidence>
<dbReference type="PROSITE" id="PS51375">
    <property type="entry name" value="PPR"/>
    <property type="match status" value="12"/>
</dbReference>
<dbReference type="Pfam" id="PF13041">
    <property type="entry name" value="PPR_2"/>
    <property type="match status" value="5"/>
</dbReference>
<sequence>MRYLSKFPSLDSILSQKYNDFHHFKLQYFHLSIHCKKSRFRPSAKTKETHSRKPVKEAKDIDPLFNEIKEIIGTENLTFEKIPTGISESRHTCLSKPKVRDEYTLGTEHVCGKPAEGLRLENECVNDVSPIVHKITEIIRAENETVPMEERLEKSGLLFDPEIVEKVLKRCFKVRRLALRFFNWVKHRAGFSHTTGTYNTMIYIAGEAKEFVLVEKLVEEMDKNSCPKDVKTWTILISQYGKAKMIGKALLVFEKMRKFISEPDERAYKLIISCLSAVGKSEVAIELYKEMVHKDMVVDLKLYQQLLACLSGSGNVSAVRSVGDDMIKIYQFPEHTVYSNMLKSFCISGRIREALELIHELKSRKITVDAGSLEILVKGLCRADRIADALEIADILKKTNVAHGKVYEIIINGYLRRNDVSRALELFTTVKESGHLPSVTTYTEMMQHLFQSNEYQRACELYDDMLENGVEPDAVAIMGVVAGHVRHGHVSQAWEVFRNMKEKGFKITQKSYSVFIKELCRVSRADEAFKLLDEMWDFKINMGDGIFHLVITGLEKEGELEKVKKVKQMQIASRLQEGELAALTLNNHSHSGGSNSNYDLSNATELGPNVNSNKLRPGRTEVHLVQLPPVPVVYNNHDLHKICGILSSSMDWCFMQDALQKCAVQFTPELVVEILRNCQRHGYASLQFFRWVEDQPCYSHTTETYNMSIKISGSAKDFKHMRNLYLEMRRRGCLVTSETWTIMIMQYGRVGLTEIALQKFIEMKANGFQPSGSTYKYLIICLCERKGRKVDEAIKTFSEMISARFMPDKELVEIFLDCLCEVGRLSDARRLTESLCKDGLTIPIWHSLLIRALCRARRLEDALALIEERWQGQSTLYRYIFGSLIHGFLREGRLDDAFAKVEEMKNVGIYPTVHVYTSLVVYFFKEKQIARALEIFNKMIDDGCEPTIVTYSALIRGYMDMGMVTDAWSVFYRLTLKGPFPDFKTYSMFITCLSFKYSEDNEVEEDLNAARPFWGQLFNNADDAFDTCERYAKTNVFFKSVADAVYDKRSWYSGCCNCTAHMNDYLVRNMEKLLWLITSFSDQHNHELLSQNEVHHLCAYKFIFKCCHERLLAFEKSKILVRQMITLLEQELKHISWSHATSVHTYALFGDVVFDTTYKFNAYEMPVGIWIGVNNYGTTCFFGGFLLSDEQATSFEWVLKVKTLYPLHFQDV</sequence>
<dbReference type="EMBL" id="JAMYWD010000005">
    <property type="protein sequence ID" value="KAJ4972179.1"/>
    <property type="molecule type" value="Genomic_DNA"/>
</dbReference>
<gene>
    <name evidence="5" type="ORF">NE237_005278</name>
</gene>
<dbReference type="InterPro" id="IPR002885">
    <property type="entry name" value="PPR_rpt"/>
</dbReference>
<accession>A0A9Q0QUH0</accession>
<dbReference type="AlphaFoldDB" id="A0A9Q0QUH0"/>
<comment type="similarity">
    <text evidence="1">Belongs to the PPR family. P subfamily.</text>
</comment>
<dbReference type="Pfam" id="PF10551">
    <property type="entry name" value="MULE"/>
    <property type="match status" value="1"/>
</dbReference>
<protein>
    <recommendedName>
        <fullName evidence="4">MULE transposase domain-containing protein</fullName>
    </recommendedName>
</protein>
<keyword evidence="2" id="KW-0677">Repeat</keyword>
<dbReference type="Pfam" id="PF01535">
    <property type="entry name" value="PPR"/>
    <property type="match status" value="6"/>
</dbReference>
<feature type="repeat" description="PPR" evidence="3">
    <location>
        <begin position="736"/>
        <end position="770"/>
    </location>
</feature>
<feature type="domain" description="MULE transposase" evidence="4">
    <location>
        <begin position="1152"/>
        <end position="1200"/>
    </location>
</feature>
<comment type="caution">
    <text evidence="5">The sequence shown here is derived from an EMBL/GenBank/DDBJ whole genome shotgun (WGS) entry which is preliminary data.</text>
</comment>